<dbReference type="RefSeq" id="WP_237380771.1">
    <property type="nucleotide sequence ID" value="NZ_CP071793.1"/>
</dbReference>
<evidence type="ECO:0000256" key="17">
    <source>
        <dbReference type="RuleBase" id="RU003657"/>
    </source>
</evidence>
<evidence type="ECO:0000256" key="1">
    <source>
        <dbReference type="ARBA" id="ARBA00000024"/>
    </source>
</evidence>
<evidence type="ECO:0000313" key="20">
    <source>
        <dbReference type="Proteomes" id="UP000663929"/>
    </source>
</evidence>
<dbReference type="NCBIfam" id="TIGR03188">
    <property type="entry name" value="histidine_hisI"/>
    <property type="match status" value="1"/>
</dbReference>
<evidence type="ECO:0000256" key="10">
    <source>
        <dbReference type="ARBA" id="ARBA00017720"/>
    </source>
</evidence>
<dbReference type="InterPro" id="IPR002496">
    <property type="entry name" value="PRib_AMP_CycHydrolase_dom"/>
</dbReference>
<name>A0A8A4TW75_SULCO</name>
<feature type="domain" description="Phosphoribosyl-AMP cyclohydrolase" evidence="18">
    <location>
        <begin position="244"/>
        <end position="317"/>
    </location>
</feature>
<accession>A0A8A4TW75</accession>
<evidence type="ECO:0000256" key="13">
    <source>
        <dbReference type="ARBA" id="ARBA00022801"/>
    </source>
</evidence>
<evidence type="ECO:0000256" key="8">
    <source>
        <dbReference type="ARBA" id="ARBA00012414"/>
    </source>
</evidence>
<evidence type="ECO:0000256" key="2">
    <source>
        <dbReference type="ARBA" id="ARBA00001460"/>
    </source>
</evidence>
<comment type="catalytic activity">
    <reaction evidence="2">
        <text>1-(5-phospho-beta-D-ribosyl)-ATP + H2O = 1-(5-phospho-beta-D-ribosyl)-5'-AMP + diphosphate + H(+)</text>
        <dbReference type="Rhea" id="RHEA:22828"/>
        <dbReference type="ChEBI" id="CHEBI:15377"/>
        <dbReference type="ChEBI" id="CHEBI:15378"/>
        <dbReference type="ChEBI" id="CHEBI:33019"/>
        <dbReference type="ChEBI" id="CHEBI:59457"/>
        <dbReference type="ChEBI" id="CHEBI:73183"/>
        <dbReference type="EC" id="3.6.1.31"/>
    </reaction>
</comment>
<keyword evidence="13 19" id="KW-0378">Hydrolase</keyword>
<dbReference type="KEGG" id="scor:J3U87_34760"/>
<evidence type="ECO:0000256" key="4">
    <source>
        <dbReference type="ARBA" id="ARBA00005204"/>
    </source>
</evidence>
<dbReference type="InterPro" id="IPR011060">
    <property type="entry name" value="RibuloseP-bd_barrel"/>
</dbReference>
<dbReference type="Gene3D" id="3.20.20.70">
    <property type="entry name" value="Aldolase class I"/>
    <property type="match status" value="1"/>
</dbReference>
<dbReference type="SUPFAM" id="SSF51366">
    <property type="entry name" value="Ribulose-phoshate binding barrel"/>
    <property type="match status" value="1"/>
</dbReference>
<dbReference type="AlphaFoldDB" id="A0A8A4TW75"/>
<dbReference type="EC" id="3.6.1.31" evidence="8"/>
<dbReference type="Gene3D" id="3.10.20.810">
    <property type="entry name" value="Phosphoribosyl-AMP cyclohydrolase"/>
    <property type="match status" value="1"/>
</dbReference>
<gene>
    <name evidence="19" type="primary">hisI</name>
    <name evidence="19" type="ORF">J3U87_34760</name>
</gene>
<keyword evidence="14" id="KW-0067">ATP-binding</keyword>
<dbReference type="Pfam" id="PF00977">
    <property type="entry name" value="His_biosynth"/>
    <property type="match status" value="1"/>
</dbReference>
<dbReference type="Gene3D" id="1.10.287.1080">
    <property type="entry name" value="MazG-like"/>
    <property type="match status" value="1"/>
</dbReference>
<dbReference type="PANTHER" id="PTHR42945">
    <property type="entry name" value="HISTIDINE BIOSYNTHESIS BIFUNCTIONAL PROTEIN"/>
    <property type="match status" value="1"/>
</dbReference>
<keyword evidence="15 17" id="KW-0368">Histidine biosynthesis</keyword>
<dbReference type="Pfam" id="PF01502">
    <property type="entry name" value="PRA-CH"/>
    <property type="match status" value="1"/>
</dbReference>
<comment type="similarity">
    <text evidence="7 17">Belongs to the HisA/HisF family.</text>
</comment>
<comment type="similarity">
    <text evidence="5">In the C-terminal section; belongs to the PRA-PH family.</text>
</comment>
<keyword evidence="20" id="KW-1185">Reference proteome</keyword>
<evidence type="ECO:0000256" key="7">
    <source>
        <dbReference type="ARBA" id="ARBA00009667"/>
    </source>
</evidence>
<evidence type="ECO:0000256" key="5">
    <source>
        <dbReference type="ARBA" id="ARBA00007731"/>
    </source>
</evidence>
<evidence type="ECO:0000256" key="14">
    <source>
        <dbReference type="ARBA" id="ARBA00022840"/>
    </source>
</evidence>
<proteinExistence type="inferred from homology"/>
<dbReference type="UniPathway" id="UPA00031">
    <property type="reaction ID" value="UER00007"/>
</dbReference>
<dbReference type="InterPro" id="IPR013785">
    <property type="entry name" value="Aldolase_TIM"/>
</dbReference>
<dbReference type="GO" id="GO:0004635">
    <property type="term" value="F:phosphoribosyl-AMP cyclohydrolase activity"/>
    <property type="evidence" value="ECO:0007669"/>
    <property type="project" value="UniProtKB-EC"/>
</dbReference>
<dbReference type="SUPFAM" id="SSF101386">
    <property type="entry name" value="all-alpha NTP pyrophosphatases"/>
    <property type="match status" value="1"/>
</dbReference>
<dbReference type="InterPro" id="IPR021130">
    <property type="entry name" value="PRib-ATP_PPHydrolase-like"/>
</dbReference>
<evidence type="ECO:0000256" key="6">
    <source>
        <dbReference type="ARBA" id="ARBA00008299"/>
    </source>
</evidence>
<evidence type="ECO:0000256" key="11">
    <source>
        <dbReference type="ARBA" id="ARBA00022605"/>
    </source>
</evidence>
<dbReference type="GO" id="GO:0004636">
    <property type="term" value="F:phosphoribosyl-ATP diphosphatase activity"/>
    <property type="evidence" value="ECO:0007669"/>
    <property type="project" value="UniProtKB-EC"/>
</dbReference>
<organism evidence="19 20">
    <name type="scientific">Sulfidibacter corallicola</name>
    <dbReference type="NCBI Taxonomy" id="2818388"/>
    <lineage>
        <taxon>Bacteria</taxon>
        <taxon>Pseudomonadati</taxon>
        <taxon>Acidobacteriota</taxon>
        <taxon>Holophagae</taxon>
        <taxon>Acanthopleuribacterales</taxon>
        <taxon>Acanthopleuribacteraceae</taxon>
        <taxon>Sulfidibacter</taxon>
    </lineage>
</organism>
<dbReference type="EC" id="3.5.4.19" evidence="9"/>
<dbReference type="SUPFAM" id="SSF141734">
    <property type="entry name" value="HisI-like"/>
    <property type="match status" value="1"/>
</dbReference>
<evidence type="ECO:0000259" key="18">
    <source>
        <dbReference type="Pfam" id="PF01502"/>
    </source>
</evidence>
<evidence type="ECO:0000256" key="16">
    <source>
        <dbReference type="ARBA" id="ARBA00023268"/>
    </source>
</evidence>
<evidence type="ECO:0000256" key="15">
    <source>
        <dbReference type="ARBA" id="ARBA00023102"/>
    </source>
</evidence>
<sequence>MLIPSIDLFDGKAVQWRQGRDPVLEREDVFELLDSFSLYGEVAVIDLNAATGKGNNQALIKEMLKRYRCRVGGGIRDLETARTYLKAGADRIIIGTAAREDWVRKLPRESLIFAVDSKGDRLLRDGWREETGEKTEDQLVTLAPNCSEFLYTQVEREGMMQGLDRERVRRIVERSPVPVTIAGGITTLDDIGFLQELGVGGQIGMALYTGELSLEDCMLRRVNFTKAPLVPTVVQDADRGDVLMVAYSTEASLRTALQERRGIYWSRSRRELWRKGETSGNTQELCRVDVDCDGDTLLFLVRQKGAAACHLDRWSCFPRVRRQWGLRQLDGTLADRRAAMPEGSYTAKLFADSALQAEKLREETEELIEAESFEDVRWEAADLLYFTLVSARARGVGLDDIIAELRSRHGNS</sequence>
<keyword evidence="16" id="KW-0511">Multifunctional enzyme</keyword>
<dbReference type="InterPro" id="IPR006062">
    <property type="entry name" value="His_biosynth"/>
</dbReference>
<dbReference type="FunFam" id="3.10.20.810:FF:000001">
    <property type="entry name" value="Histidine biosynthesis bifunctional protein HisIE"/>
    <property type="match status" value="1"/>
</dbReference>
<dbReference type="Proteomes" id="UP000663929">
    <property type="component" value="Chromosome"/>
</dbReference>
<dbReference type="EMBL" id="CP071793">
    <property type="protein sequence ID" value="QTD50775.1"/>
    <property type="molecule type" value="Genomic_DNA"/>
</dbReference>
<keyword evidence="12" id="KW-0547">Nucleotide-binding</keyword>
<dbReference type="NCBIfam" id="NF000768">
    <property type="entry name" value="PRK00051.1"/>
    <property type="match status" value="1"/>
</dbReference>
<evidence type="ECO:0000313" key="19">
    <source>
        <dbReference type="EMBL" id="QTD50775.1"/>
    </source>
</evidence>
<dbReference type="InterPro" id="IPR038019">
    <property type="entry name" value="PRib_AMP_CycHydrolase_sf"/>
</dbReference>
<reference evidence="19" key="1">
    <citation type="submission" date="2021-03" db="EMBL/GenBank/DDBJ databases">
        <title>Acanthopleuribacteraceae sp. M133.</title>
        <authorList>
            <person name="Wang G."/>
        </authorList>
    </citation>
    <scope>NUCLEOTIDE SEQUENCE</scope>
    <source>
        <strain evidence="19">M133</strain>
    </source>
</reference>
<evidence type="ECO:0000256" key="9">
    <source>
        <dbReference type="ARBA" id="ARBA00012721"/>
    </source>
</evidence>
<evidence type="ECO:0000256" key="12">
    <source>
        <dbReference type="ARBA" id="ARBA00022741"/>
    </source>
</evidence>
<dbReference type="InterPro" id="IPR008179">
    <property type="entry name" value="HisE"/>
</dbReference>
<dbReference type="Pfam" id="PF01503">
    <property type="entry name" value="PRA-PH"/>
    <property type="match status" value="1"/>
</dbReference>
<evidence type="ECO:0000256" key="3">
    <source>
        <dbReference type="ARBA" id="ARBA00005169"/>
    </source>
</evidence>
<comment type="similarity">
    <text evidence="6">In the N-terminal section; belongs to the PRA-CH family.</text>
</comment>
<comment type="catalytic activity">
    <reaction evidence="1">
        <text>1-(5-phospho-beta-D-ribosyl)-5'-AMP + H2O = 1-(5-phospho-beta-D-ribosyl)-5-[(5-phospho-beta-D-ribosylamino)methylideneamino]imidazole-4-carboxamide</text>
        <dbReference type="Rhea" id="RHEA:20049"/>
        <dbReference type="ChEBI" id="CHEBI:15377"/>
        <dbReference type="ChEBI" id="CHEBI:58435"/>
        <dbReference type="ChEBI" id="CHEBI:59457"/>
        <dbReference type="EC" id="3.5.4.19"/>
    </reaction>
</comment>
<dbReference type="GO" id="GO:0000105">
    <property type="term" value="P:L-histidine biosynthetic process"/>
    <property type="evidence" value="ECO:0007669"/>
    <property type="project" value="UniProtKB-UniPathway"/>
</dbReference>
<protein>
    <recommendedName>
        <fullName evidence="10">Histidine biosynthesis bifunctional protein HisIE</fullName>
        <ecNumber evidence="9">3.5.4.19</ecNumber>
        <ecNumber evidence="8">3.6.1.31</ecNumber>
    </recommendedName>
</protein>
<keyword evidence="11 17" id="KW-0028">Amino-acid biosynthesis</keyword>
<comment type="pathway">
    <text evidence="4">Amino-acid biosynthesis; L-histidine biosynthesis; L-histidine from 5-phospho-alpha-D-ribose 1-diphosphate: step 2/9.</text>
</comment>
<dbReference type="GO" id="GO:0005524">
    <property type="term" value="F:ATP binding"/>
    <property type="evidence" value="ECO:0007669"/>
    <property type="project" value="UniProtKB-KW"/>
</dbReference>
<dbReference type="PANTHER" id="PTHR42945:SF1">
    <property type="entry name" value="HISTIDINE BIOSYNTHESIS BIFUNCTIONAL PROTEIN HIS7"/>
    <property type="match status" value="1"/>
</dbReference>
<comment type="pathway">
    <text evidence="3">Amino-acid biosynthesis; L-histidine biosynthesis; L-histidine from 5-phospho-alpha-D-ribose 1-diphosphate: step 3/9.</text>
</comment>